<feature type="repeat" description="ANK" evidence="3">
    <location>
        <begin position="127"/>
        <end position="159"/>
    </location>
</feature>
<dbReference type="PROSITE" id="PS50088">
    <property type="entry name" value="ANK_REPEAT"/>
    <property type="match status" value="2"/>
</dbReference>
<dbReference type="SUPFAM" id="SSF48403">
    <property type="entry name" value="Ankyrin repeat"/>
    <property type="match status" value="1"/>
</dbReference>
<evidence type="ECO:0000256" key="2">
    <source>
        <dbReference type="ARBA" id="ARBA00023043"/>
    </source>
</evidence>
<evidence type="ECO:0000313" key="5">
    <source>
        <dbReference type="Proteomes" id="UP000274822"/>
    </source>
</evidence>
<gene>
    <name evidence="4" type="ORF">BC938DRAFT_472574</name>
</gene>
<dbReference type="Proteomes" id="UP000274822">
    <property type="component" value="Unassembled WGS sequence"/>
</dbReference>
<reference evidence="4 5" key="1">
    <citation type="journal article" date="2018" name="New Phytol.">
        <title>Phylogenomics of Endogonaceae and evolution of mycorrhizas within Mucoromycota.</title>
        <authorList>
            <person name="Chang Y."/>
            <person name="Desiro A."/>
            <person name="Na H."/>
            <person name="Sandor L."/>
            <person name="Lipzen A."/>
            <person name="Clum A."/>
            <person name="Barry K."/>
            <person name="Grigoriev I.V."/>
            <person name="Martin F.M."/>
            <person name="Stajich J.E."/>
            <person name="Smith M.E."/>
            <person name="Bonito G."/>
            <person name="Spatafora J.W."/>
        </authorList>
    </citation>
    <scope>NUCLEOTIDE SEQUENCE [LARGE SCALE GENOMIC DNA]</scope>
    <source>
        <strain evidence="4 5">AD002</strain>
    </source>
</reference>
<sequence length="233" mass="26140">MLHFAVSHSYGHIIPDLLDCDLHINARTDLGETPLHLALDCVQIMMLLIGHGATVDTRDLADEIPLSVAVEIEQHDTIQYLVDLGADVNALTWRGSLLYIAARNGDTATVTILVSKNTLDVNIQNPNDKIPLHFAVVYRYEDIIRNLLEASANVNTVDRYNKTPLHYAANHPFLVSLRIAEMLVSSGAYGDIRDTSGNTAFDVLFDEYGHTRNRKHRITQLLERVQNNRFGKK</sequence>
<dbReference type="SMART" id="SM00248">
    <property type="entry name" value="ANK"/>
    <property type="match status" value="5"/>
</dbReference>
<name>A0A433QZX8_9FUNG</name>
<evidence type="ECO:0000256" key="3">
    <source>
        <dbReference type="PROSITE-ProRule" id="PRU00023"/>
    </source>
</evidence>
<keyword evidence="1" id="KW-0677">Repeat</keyword>
<dbReference type="AlphaFoldDB" id="A0A433QZX8"/>
<dbReference type="PANTHER" id="PTHR24198">
    <property type="entry name" value="ANKYRIN REPEAT AND PROTEIN KINASE DOMAIN-CONTAINING PROTEIN"/>
    <property type="match status" value="1"/>
</dbReference>
<dbReference type="PANTHER" id="PTHR24198:SF165">
    <property type="entry name" value="ANKYRIN REPEAT-CONTAINING PROTEIN-RELATED"/>
    <property type="match status" value="1"/>
</dbReference>
<comment type="caution">
    <text evidence="4">The sequence shown here is derived from an EMBL/GenBank/DDBJ whole genome shotgun (WGS) entry which is preliminary data.</text>
</comment>
<keyword evidence="5" id="KW-1185">Reference proteome</keyword>
<dbReference type="EMBL" id="RBNJ01000138">
    <property type="protein sequence ID" value="RUS35324.1"/>
    <property type="molecule type" value="Genomic_DNA"/>
</dbReference>
<dbReference type="PROSITE" id="PS50297">
    <property type="entry name" value="ANK_REP_REGION"/>
    <property type="match status" value="1"/>
</dbReference>
<accession>A0A433QZX8</accession>
<keyword evidence="2 3" id="KW-0040">ANK repeat</keyword>
<feature type="repeat" description="ANK" evidence="3">
    <location>
        <begin position="160"/>
        <end position="195"/>
    </location>
</feature>
<evidence type="ECO:0000256" key="1">
    <source>
        <dbReference type="ARBA" id="ARBA00022737"/>
    </source>
</evidence>
<evidence type="ECO:0000313" key="4">
    <source>
        <dbReference type="EMBL" id="RUS35324.1"/>
    </source>
</evidence>
<proteinExistence type="predicted"/>
<dbReference type="InterPro" id="IPR036770">
    <property type="entry name" value="Ankyrin_rpt-contain_sf"/>
</dbReference>
<dbReference type="InterPro" id="IPR002110">
    <property type="entry name" value="Ankyrin_rpt"/>
</dbReference>
<dbReference type="Pfam" id="PF12796">
    <property type="entry name" value="Ank_2"/>
    <property type="match status" value="2"/>
</dbReference>
<protein>
    <submittedName>
        <fullName evidence="4">Ankyrin repeat-containing domain protein</fullName>
    </submittedName>
</protein>
<dbReference type="Gene3D" id="1.25.40.20">
    <property type="entry name" value="Ankyrin repeat-containing domain"/>
    <property type="match status" value="2"/>
</dbReference>
<organism evidence="4 5">
    <name type="scientific">Jimgerdemannia flammicorona</name>
    <dbReference type="NCBI Taxonomy" id="994334"/>
    <lineage>
        <taxon>Eukaryota</taxon>
        <taxon>Fungi</taxon>
        <taxon>Fungi incertae sedis</taxon>
        <taxon>Mucoromycota</taxon>
        <taxon>Mucoromycotina</taxon>
        <taxon>Endogonomycetes</taxon>
        <taxon>Endogonales</taxon>
        <taxon>Endogonaceae</taxon>
        <taxon>Jimgerdemannia</taxon>
    </lineage>
</organism>